<evidence type="ECO:0000256" key="2">
    <source>
        <dbReference type="ARBA" id="ARBA00005695"/>
    </source>
</evidence>
<sequence length="605" mass="67880">MRSNFFSKITSTLAGITLLLSVNHATAESAHGIAMYGQPDLPEDFSSLPYANPNAPKGGRVVFGNTGGFDTLNPFVQKGTAPWQLRFWGYESLMGRSWDEPFSLYGLLAESIETPDDRSWVEFTLRPEARFSDGSPVTVDDVIWSYETLGTVGHLRYRGFWSKIESITQTGPRKVRIIFNTEDRELALIAGLRPILKKGQWEGKDFTTSGPSEAPVGTGAYVVAASDPGRYVSLQRNPNYWGENLPFRKGTQNFDEMRVEFFGDQTVLFEAFKVGELTAVREYNAGKWDRGYNFPAVQSGDVVKSEIPHQRPSGITGLAMNTRRAPFDDWRVREALLYAFNFEYINGTVTGGTQPRITSYYSNSALGMNPGPAKGRVRDLLEPYADTLLPGALDGYSLPMSDGTERNRKNLRTATKLLSESGWKVQDGVLQNSTGEAFEFSVLLRQGDGEMQTIVEMYARSLERLGIIITTETVDNAQYVARQNDYDFDMTRYRRDLSLSPGNEQFLYWGRSGVTQTGTRNLMGVDSPAVEALIPEMLNAISAEHFISAVRALDRALTTGRYVIPIWQFDKGRIAHAKELQFPDRLPLYGDRLGFMPDVWWYQPN</sequence>
<comment type="caution">
    <text evidence="6">The sequence shown here is derived from an EMBL/GenBank/DDBJ whole genome shotgun (WGS) entry which is preliminary data.</text>
</comment>
<dbReference type="PANTHER" id="PTHR30290">
    <property type="entry name" value="PERIPLASMIC BINDING COMPONENT OF ABC TRANSPORTER"/>
    <property type="match status" value="1"/>
</dbReference>
<protein>
    <submittedName>
        <fullName evidence="6">ABC transporter substrate-binding protein</fullName>
    </submittedName>
</protein>
<gene>
    <name evidence="6" type="ORF">GP644_14985</name>
</gene>
<comment type="similarity">
    <text evidence="2">Belongs to the bacterial solute-binding protein 5 family.</text>
</comment>
<name>A0A6A4R949_9RHOB</name>
<dbReference type="Pfam" id="PF00496">
    <property type="entry name" value="SBP_bac_5"/>
    <property type="match status" value="1"/>
</dbReference>
<proteinExistence type="inferred from homology"/>
<dbReference type="CDD" id="cd08497">
    <property type="entry name" value="MbnE-like"/>
    <property type="match status" value="1"/>
</dbReference>
<evidence type="ECO:0000313" key="6">
    <source>
        <dbReference type="EMBL" id="KAE9628485.1"/>
    </source>
</evidence>
<evidence type="ECO:0000256" key="4">
    <source>
        <dbReference type="SAM" id="SignalP"/>
    </source>
</evidence>
<dbReference type="InterPro" id="IPR039424">
    <property type="entry name" value="SBP_5"/>
</dbReference>
<dbReference type="EMBL" id="WSFO01000009">
    <property type="protein sequence ID" value="KAE9628485.1"/>
    <property type="molecule type" value="Genomic_DNA"/>
</dbReference>
<dbReference type="PANTHER" id="PTHR30290:SF64">
    <property type="entry name" value="ABC TRANSPORTER PERIPLASMIC BINDING PROTEIN"/>
    <property type="match status" value="1"/>
</dbReference>
<evidence type="ECO:0000256" key="3">
    <source>
        <dbReference type="ARBA" id="ARBA00022729"/>
    </source>
</evidence>
<dbReference type="GO" id="GO:0043190">
    <property type="term" value="C:ATP-binding cassette (ABC) transporter complex"/>
    <property type="evidence" value="ECO:0007669"/>
    <property type="project" value="InterPro"/>
</dbReference>
<feature type="domain" description="Solute-binding protein family 5" evidence="5">
    <location>
        <begin position="104"/>
        <end position="510"/>
    </location>
</feature>
<dbReference type="InterPro" id="IPR030678">
    <property type="entry name" value="Peptide/Ni-bd"/>
</dbReference>
<dbReference type="InterPro" id="IPR000914">
    <property type="entry name" value="SBP_5_dom"/>
</dbReference>
<feature type="chain" id="PRO_5025662656" evidence="4">
    <location>
        <begin position="28"/>
        <end position="605"/>
    </location>
</feature>
<reference evidence="6 7" key="1">
    <citation type="submission" date="2019-12" db="EMBL/GenBank/DDBJ databases">
        <authorList>
            <person name="Zhang Y.-J."/>
        </authorList>
    </citation>
    <scope>NUCLEOTIDE SEQUENCE [LARGE SCALE GENOMIC DNA]</scope>
    <source>
        <strain evidence="6 7">H18S-6</strain>
    </source>
</reference>
<keyword evidence="3 4" id="KW-0732">Signal</keyword>
<evidence type="ECO:0000259" key="5">
    <source>
        <dbReference type="Pfam" id="PF00496"/>
    </source>
</evidence>
<dbReference type="GO" id="GO:1904680">
    <property type="term" value="F:peptide transmembrane transporter activity"/>
    <property type="evidence" value="ECO:0007669"/>
    <property type="project" value="TreeGrafter"/>
</dbReference>
<dbReference type="Gene3D" id="3.10.105.10">
    <property type="entry name" value="Dipeptide-binding Protein, Domain 3"/>
    <property type="match status" value="1"/>
</dbReference>
<dbReference type="Gene3D" id="3.40.190.10">
    <property type="entry name" value="Periplasmic binding protein-like II"/>
    <property type="match status" value="1"/>
</dbReference>
<comment type="subcellular location">
    <subcellularLocation>
        <location evidence="1">Periplasm</location>
    </subcellularLocation>
</comment>
<dbReference type="GO" id="GO:0030288">
    <property type="term" value="C:outer membrane-bounded periplasmic space"/>
    <property type="evidence" value="ECO:0007669"/>
    <property type="project" value="TreeGrafter"/>
</dbReference>
<evidence type="ECO:0000256" key="1">
    <source>
        <dbReference type="ARBA" id="ARBA00004418"/>
    </source>
</evidence>
<dbReference type="SUPFAM" id="SSF53850">
    <property type="entry name" value="Periplasmic binding protein-like II"/>
    <property type="match status" value="1"/>
</dbReference>
<dbReference type="AlphaFoldDB" id="A0A6A4R949"/>
<evidence type="ECO:0000313" key="7">
    <source>
        <dbReference type="Proteomes" id="UP000441586"/>
    </source>
</evidence>
<dbReference type="Proteomes" id="UP000441586">
    <property type="component" value="Unassembled WGS sequence"/>
</dbReference>
<dbReference type="RefSeq" id="WP_158980229.1">
    <property type="nucleotide sequence ID" value="NZ_WSFO01000009.1"/>
</dbReference>
<dbReference type="PIRSF" id="PIRSF002741">
    <property type="entry name" value="MppA"/>
    <property type="match status" value="1"/>
</dbReference>
<dbReference type="GO" id="GO:0015833">
    <property type="term" value="P:peptide transport"/>
    <property type="evidence" value="ECO:0007669"/>
    <property type="project" value="TreeGrafter"/>
</dbReference>
<organism evidence="6 7">
    <name type="scientific">Parasedimentitalea maritima</name>
    <dbReference type="NCBI Taxonomy" id="2578117"/>
    <lineage>
        <taxon>Bacteria</taxon>
        <taxon>Pseudomonadati</taxon>
        <taxon>Pseudomonadota</taxon>
        <taxon>Alphaproteobacteria</taxon>
        <taxon>Rhodobacterales</taxon>
        <taxon>Paracoccaceae</taxon>
        <taxon>Parasedimentitalea</taxon>
    </lineage>
</organism>
<dbReference type="GO" id="GO:0042884">
    <property type="term" value="P:microcin transport"/>
    <property type="evidence" value="ECO:0007669"/>
    <property type="project" value="TreeGrafter"/>
</dbReference>
<feature type="signal peptide" evidence="4">
    <location>
        <begin position="1"/>
        <end position="27"/>
    </location>
</feature>
<accession>A0A6A4R949</accession>